<comment type="caution">
    <text evidence="2">The sequence shown here is derived from an EMBL/GenBank/DDBJ whole genome shotgun (WGS) entry which is preliminary data.</text>
</comment>
<sequence length="108" mass="11760">MFSILWHAEINDRGLRGTSLRGALTVLLGGMCTANRRPGWGFRPWGSSGYRYPSHPAAAPLSPTPDTVPGYCGDTTLSPCSSLVNKTDGSSEEEEERREEEDTTTNDI</sequence>
<keyword evidence="3" id="KW-1185">Reference proteome</keyword>
<evidence type="ECO:0000256" key="1">
    <source>
        <dbReference type="SAM" id="MobiDB-lite"/>
    </source>
</evidence>
<dbReference type="EMBL" id="CADEAL010004336">
    <property type="protein sequence ID" value="CAB1457318.1"/>
    <property type="molecule type" value="Genomic_DNA"/>
</dbReference>
<dbReference type="AlphaFoldDB" id="A0A9N7Z6H6"/>
<feature type="compositionally biased region" description="Acidic residues" evidence="1">
    <location>
        <begin position="90"/>
        <end position="108"/>
    </location>
</feature>
<dbReference type="Proteomes" id="UP001153269">
    <property type="component" value="Unassembled WGS sequence"/>
</dbReference>
<reference evidence="2" key="1">
    <citation type="submission" date="2020-03" db="EMBL/GenBank/DDBJ databases">
        <authorList>
            <person name="Weist P."/>
        </authorList>
    </citation>
    <scope>NUCLEOTIDE SEQUENCE</scope>
</reference>
<feature type="region of interest" description="Disordered" evidence="1">
    <location>
        <begin position="79"/>
        <end position="108"/>
    </location>
</feature>
<evidence type="ECO:0000313" key="3">
    <source>
        <dbReference type="Proteomes" id="UP001153269"/>
    </source>
</evidence>
<organism evidence="2 3">
    <name type="scientific">Pleuronectes platessa</name>
    <name type="common">European plaice</name>
    <dbReference type="NCBI Taxonomy" id="8262"/>
    <lineage>
        <taxon>Eukaryota</taxon>
        <taxon>Metazoa</taxon>
        <taxon>Chordata</taxon>
        <taxon>Craniata</taxon>
        <taxon>Vertebrata</taxon>
        <taxon>Euteleostomi</taxon>
        <taxon>Actinopterygii</taxon>
        <taxon>Neopterygii</taxon>
        <taxon>Teleostei</taxon>
        <taxon>Neoteleostei</taxon>
        <taxon>Acanthomorphata</taxon>
        <taxon>Carangaria</taxon>
        <taxon>Pleuronectiformes</taxon>
        <taxon>Pleuronectoidei</taxon>
        <taxon>Pleuronectidae</taxon>
        <taxon>Pleuronectes</taxon>
    </lineage>
</organism>
<evidence type="ECO:0000313" key="2">
    <source>
        <dbReference type="EMBL" id="CAB1457318.1"/>
    </source>
</evidence>
<name>A0A9N7Z6H6_PLEPL</name>
<accession>A0A9N7Z6H6</accession>
<protein>
    <submittedName>
        <fullName evidence="2">Uncharacterized protein</fullName>
    </submittedName>
</protein>
<feature type="compositionally biased region" description="Polar residues" evidence="1">
    <location>
        <begin position="79"/>
        <end position="88"/>
    </location>
</feature>
<gene>
    <name evidence="2" type="ORF">PLEPLA_LOCUS45141</name>
</gene>
<proteinExistence type="predicted"/>